<comment type="caution">
    <text evidence="3">The sequence shown here is derived from an EMBL/GenBank/DDBJ whole genome shotgun (WGS) entry which is preliminary data.</text>
</comment>
<dbReference type="InterPro" id="IPR050158">
    <property type="entry name" value="Ubiquitin_ubiquitin-like"/>
</dbReference>
<name>A0A9Q0CGI0_9POAL</name>
<feature type="domain" description="Ubiquitin-like" evidence="2">
    <location>
        <begin position="123"/>
        <end position="198"/>
    </location>
</feature>
<dbReference type="PANTHER" id="PTHR10666">
    <property type="entry name" value="UBIQUITIN"/>
    <property type="match status" value="1"/>
</dbReference>
<dbReference type="InterPro" id="IPR019956">
    <property type="entry name" value="Ubiquitin_dom"/>
</dbReference>
<evidence type="ECO:0000256" key="1">
    <source>
        <dbReference type="ARBA" id="ARBA00022499"/>
    </source>
</evidence>
<keyword evidence="4" id="KW-1185">Reference proteome</keyword>
<dbReference type="SMART" id="SM00213">
    <property type="entry name" value="UBQ"/>
    <property type="match status" value="2"/>
</dbReference>
<gene>
    <name evidence="3" type="ORF">LUZ63_010005</name>
</gene>
<feature type="domain" description="Ubiquitin-like" evidence="2">
    <location>
        <begin position="46"/>
        <end position="121"/>
    </location>
</feature>
<dbReference type="EMBL" id="JAMQYH010000003">
    <property type="protein sequence ID" value="KAJ1693307.1"/>
    <property type="molecule type" value="Genomic_DNA"/>
</dbReference>
<protein>
    <recommendedName>
        <fullName evidence="2">Ubiquitin-like domain-containing protein</fullName>
    </recommendedName>
</protein>
<organism evidence="3 4">
    <name type="scientific">Rhynchospora breviuscula</name>
    <dbReference type="NCBI Taxonomy" id="2022672"/>
    <lineage>
        <taxon>Eukaryota</taxon>
        <taxon>Viridiplantae</taxon>
        <taxon>Streptophyta</taxon>
        <taxon>Embryophyta</taxon>
        <taxon>Tracheophyta</taxon>
        <taxon>Spermatophyta</taxon>
        <taxon>Magnoliopsida</taxon>
        <taxon>Liliopsida</taxon>
        <taxon>Poales</taxon>
        <taxon>Cyperaceae</taxon>
        <taxon>Cyperoideae</taxon>
        <taxon>Rhynchosporeae</taxon>
        <taxon>Rhynchospora</taxon>
    </lineage>
</organism>
<accession>A0A9Q0CGI0</accession>
<dbReference type="Gene3D" id="3.10.20.90">
    <property type="entry name" value="Phosphatidylinositol 3-kinase Catalytic Subunit, Chain A, domain 1"/>
    <property type="match status" value="2"/>
</dbReference>
<dbReference type="OrthoDB" id="428577at2759"/>
<evidence type="ECO:0000313" key="4">
    <source>
        <dbReference type="Proteomes" id="UP001151287"/>
    </source>
</evidence>
<dbReference type="FunFam" id="3.10.20.90:FF:000222">
    <property type="entry name" value="Polyubiquitin 5"/>
    <property type="match status" value="1"/>
</dbReference>
<dbReference type="Pfam" id="PF00240">
    <property type="entry name" value="ubiquitin"/>
    <property type="match status" value="2"/>
</dbReference>
<evidence type="ECO:0000259" key="2">
    <source>
        <dbReference type="PROSITE" id="PS50053"/>
    </source>
</evidence>
<dbReference type="AlphaFoldDB" id="A0A9Q0CGI0"/>
<dbReference type="FunFam" id="3.10.20.90:FF:000160">
    <property type="entry name" value="Polyubiquitin-C"/>
    <property type="match status" value="1"/>
</dbReference>
<dbReference type="InterPro" id="IPR000626">
    <property type="entry name" value="Ubiquitin-like_dom"/>
</dbReference>
<dbReference type="PRINTS" id="PR00348">
    <property type="entry name" value="UBIQUITIN"/>
</dbReference>
<dbReference type="Proteomes" id="UP001151287">
    <property type="component" value="Unassembled WGS sequence"/>
</dbReference>
<dbReference type="SUPFAM" id="SSF54236">
    <property type="entry name" value="Ubiquitin-like"/>
    <property type="match status" value="2"/>
</dbReference>
<keyword evidence="1" id="KW-1017">Isopeptide bond</keyword>
<dbReference type="InterPro" id="IPR019954">
    <property type="entry name" value="Ubiquitin_CS"/>
</dbReference>
<dbReference type="PROSITE" id="PS00299">
    <property type="entry name" value="UBIQUITIN_1"/>
    <property type="match status" value="1"/>
</dbReference>
<dbReference type="PROSITE" id="PS50053">
    <property type="entry name" value="UBIQUITIN_2"/>
    <property type="match status" value="2"/>
</dbReference>
<proteinExistence type="predicted"/>
<dbReference type="GO" id="GO:0003729">
    <property type="term" value="F:mRNA binding"/>
    <property type="evidence" value="ECO:0007669"/>
    <property type="project" value="UniProtKB-ARBA"/>
</dbReference>
<dbReference type="InterPro" id="IPR029071">
    <property type="entry name" value="Ubiquitin-like_domsf"/>
</dbReference>
<sequence>MLLDFDIDNESELDLVLCCGKCMLLHTDSGDHTDWQYLLKHKRGDMLISLRSLLGKINTLEVESSDTVDHVKSKIQEQVGIPVDQQRLIFAGRQLEDGLTLADYDIQKESIVDLVLRLRRRRMQIFVKVLCGKTVTLEVESSETIDNVKMKLQDELGYPPDQMMLIFANKQLMNSRTVADYSIQKESTLYLVLRFRAAQTNDCNVNA</sequence>
<evidence type="ECO:0000313" key="3">
    <source>
        <dbReference type="EMBL" id="KAJ1693307.1"/>
    </source>
</evidence>
<reference evidence="3" key="1">
    <citation type="journal article" date="2022" name="Cell">
        <title>Repeat-based holocentromeres influence genome architecture and karyotype evolution.</title>
        <authorList>
            <person name="Hofstatter P.G."/>
            <person name="Thangavel G."/>
            <person name="Lux T."/>
            <person name="Neumann P."/>
            <person name="Vondrak T."/>
            <person name="Novak P."/>
            <person name="Zhang M."/>
            <person name="Costa L."/>
            <person name="Castellani M."/>
            <person name="Scott A."/>
            <person name="Toegelov H."/>
            <person name="Fuchs J."/>
            <person name="Mata-Sucre Y."/>
            <person name="Dias Y."/>
            <person name="Vanzela A.L.L."/>
            <person name="Huettel B."/>
            <person name="Almeida C.C.S."/>
            <person name="Simkova H."/>
            <person name="Souza G."/>
            <person name="Pedrosa-Harand A."/>
            <person name="Macas J."/>
            <person name="Mayer K.F.X."/>
            <person name="Houben A."/>
            <person name="Marques A."/>
        </authorList>
    </citation>
    <scope>NUCLEOTIDE SEQUENCE</scope>
    <source>
        <strain evidence="3">RhyBre1mFocal</strain>
    </source>
</reference>